<dbReference type="Pfam" id="PF01076">
    <property type="entry name" value="Mob_Pre"/>
    <property type="match status" value="1"/>
</dbReference>
<dbReference type="InterPro" id="IPR001668">
    <property type="entry name" value="Mob_Pre"/>
</dbReference>
<feature type="coiled-coil region" evidence="1">
    <location>
        <begin position="186"/>
        <end position="280"/>
    </location>
</feature>
<evidence type="ECO:0000313" key="3">
    <source>
        <dbReference type="Proteomes" id="UP000541426"/>
    </source>
</evidence>
<dbReference type="Proteomes" id="UP000541426">
    <property type="component" value="Unassembled WGS sequence"/>
</dbReference>
<dbReference type="Gene3D" id="3.30.930.30">
    <property type="match status" value="1"/>
</dbReference>
<dbReference type="AlphaFoldDB" id="A0A7W6GV80"/>
<dbReference type="RefSeq" id="WP_183970508.1">
    <property type="nucleotide sequence ID" value="NZ_JACIEJ010000031.1"/>
</dbReference>
<name>A0A7W6GV80_9RHOB</name>
<dbReference type="EMBL" id="JACIEJ010000031">
    <property type="protein sequence ID" value="MBB3988577.1"/>
    <property type="molecule type" value="Genomic_DNA"/>
</dbReference>
<proteinExistence type="predicted"/>
<sequence>MREGILTVHKSFFGGVGRLEWEAKKVEAFKQRALEFLKEHFLGDQLLYVVAHEDEEAYHLHFVVAVWHEKHSANRGRQIVLQPSANPLLANYEHAQDLAGMAFTDLGICRGERRAEARREARRKQEVVPPPRRHVTPSAWRSEQIVKGKATANRIIAEASAAAEAVTVGARPDAEKTIRKCRKRAIKDARRRNVAMQKAERVAERQMAELQGALVEKQSEVSAKQAQIDALVEAQEDVNTKALAAIAEKKAEFDSLRTRVREMKQEVVELSSQAEAERTQVTVLCAQVQAEGARVDAVKARYQEALALGLRLFERRQSRWEPLRPDEPRQLVWVQDGRKPTPLPKVVEDNLAPAKSLLELIIELICQILEALFAPRELAVVQEVEIIQQARVELGLEPDMTIEDVLKRRAVEEEPTL</sequence>
<keyword evidence="1" id="KW-0175">Coiled coil</keyword>
<dbReference type="GO" id="GO:0003677">
    <property type="term" value="F:DNA binding"/>
    <property type="evidence" value="ECO:0007669"/>
    <property type="project" value="InterPro"/>
</dbReference>
<comment type="caution">
    <text evidence="2">The sequence shown here is derived from an EMBL/GenBank/DDBJ whole genome shotgun (WGS) entry which is preliminary data.</text>
</comment>
<accession>A0A7W6GV80</accession>
<evidence type="ECO:0000256" key="1">
    <source>
        <dbReference type="SAM" id="Coils"/>
    </source>
</evidence>
<reference evidence="2 3" key="1">
    <citation type="submission" date="2020-08" db="EMBL/GenBank/DDBJ databases">
        <title>Genomic Encyclopedia of Type Strains, Phase IV (KMG-IV): sequencing the most valuable type-strain genomes for metagenomic binning, comparative biology and taxonomic classification.</title>
        <authorList>
            <person name="Goeker M."/>
        </authorList>
    </citation>
    <scope>NUCLEOTIDE SEQUENCE [LARGE SCALE GENOMIC DNA]</scope>
    <source>
        <strain evidence="2 3">DSM 102235</strain>
    </source>
</reference>
<protein>
    <submittedName>
        <fullName evidence="2">Putative coiled-coil protein SlyX</fullName>
    </submittedName>
</protein>
<organism evidence="2 3">
    <name type="scientific">Sagittula marina</name>
    <dbReference type="NCBI Taxonomy" id="943940"/>
    <lineage>
        <taxon>Bacteria</taxon>
        <taxon>Pseudomonadati</taxon>
        <taxon>Pseudomonadota</taxon>
        <taxon>Alphaproteobacteria</taxon>
        <taxon>Rhodobacterales</taxon>
        <taxon>Roseobacteraceae</taxon>
        <taxon>Sagittula</taxon>
    </lineage>
</organism>
<dbReference type="GO" id="GO:0006310">
    <property type="term" value="P:DNA recombination"/>
    <property type="evidence" value="ECO:0007669"/>
    <property type="project" value="InterPro"/>
</dbReference>
<gene>
    <name evidence="2" type="ORF">GGQ68_004935</name>
</gene>
<dbReference type="Gene3D" id="1.10.287.1490">
    <property type="match status" value="1"/>
</dbReference>
<evidence type="ECO:0000313" key="2">
    <source>
        <dbReference type="EMBL" id="MBB3988577.1"/>
    </source>
</evidence>
<keyword evidence="3" id="KW-1185">Reference proteome</keyword>